<evidence type="ECO:0000313" key="1">
    <source>
        <dbReference type="EMBL" id="XDI35214.1"/>
    </source>
</evidence>
<protein>
    <submittedName>
        <fullName evidence="1">Uncharacterized protein</fullName>
    </submittedName>
</protein>
<geneLocation type="plasmid" evidence="1">
    <name>unnamed</name>
</geneLocation>
<accession>A0AB39BP34</accession>
<dbReference type="AlphaFoldDB" id="A0AB39BP34"/>
<organism evidence="1">
    <name type="scientific">Alkalihalophilus sp. As8PL</name>
    <dbReference type="NCBI Taxonomy" id="3237103"/>
    <lineage>
        <taxon>Bacteria</taxon>
        <taxon>Bacillati</taxon>
        <taxon>Bacillota</taxon>
        <taxon>Bacilli</taxon>
        <taxon>Bacillales</taxon>
        <taxon>Bacillaceae</taxon>
        <taxon>Alkalihalophilus</taxon>
    </lineage>
</organism>
<proteinExistence type="predicted"/>
<keyword evidence="1" id="KW-0614">Plasmid</keyword>
<gene>
    <name evidence="1" type="ORF">AB3N04_00395</name>
</gene>
<reference evidence="1" key="1">
    <citation type="submission" date="2024-07" db="EMBL/GenBank/DDBJ databases">
        <title>Identification and characteristics of an arsenic-resistant bacterial isolate, which belongs to a novel species.</title>
        <authorList>
            <person name="Juszczyk A."/>
            <person name="Kowalczyk A."/>
            <person name="Was K."/>
            <person name="Kosowicz W."/>
            <person name="Budzyn A."/>
            <person name="Latowski D."/>
        </authorList>
    </citation>
    <scope>NUCLEOTIDE SEQUENCE</scope>
    <source>
        <strain evidence="1">As8PL</strain>
        <plasmid evidence="1">unnamed</plasmid>
    </source>
</reference>
<dbReference type="EMBL" id="CP162550">
    <property type="protein sequence ID" value="XDI35214.1"/>
    <property type="molecule type" value="Genomic_DNA"/>
</dbReference>
<name>A0AB39BP34_9BACI</name>
<sequence>MEIQKREDCYHCKGTGKVPVIPWDDRPVWERMKEEIIVDCDMCEVD</sequence>
<dbReference type="RefSeq" id="WP_368502830.1">
    <property type="nucleotide sequence ID" value="NZ_CP162550.1"/>
</dbReference>